<sequence>MSLLLDDEEVFVPPMKSTKLDVHVLNSDGDSAGTGKQPADADADLKGDSARANTSPSAATRTAYTPSRSNTAAAAAFIARKGGNGIEKMDALIFGMPKVFVSSGSAAAACQAPRTALALEDTLAASNCTPTTQKARSQASKLNTEGRSSASCNTQPKIVSGARSPSSLSSPSQRQVSVVSFGDSFPASQESTVEAHMAVVSPAKPGASPAASPPARPASKPSPPNSAETTPTQPAKTQMRLSDFFSKMACKR</sequence>
<dbReference type="Proteomes" id="UP000038009">
    <property type="component" value="Unassembled WGS sequence"/>
</dbReference>
<organism evidence="2 3">
    <name type="scientific">Leptomonas seymouri</name>
    <dbReference type="NCBI Taxonomy" id="5684"/>
    <lineage>
        <taxon>Eukaryota</taxon>
        <taxon>Discoba</taxon>
        <taxon>Euglenozoa</taxon>
        <taxon>Kinetoplastea</taxon>
        <taxon>Metakinetoplastina</taxon>
        <taxon>Trypanosomatida</taxon>
        <taxon>Trypanosomatidae</taxon>
        <taxon>Leishmaniinae</taxon>
        <taxon>Leptomonas</taxon>
    </lineage>
</organism>
<evidence type="ECO:0000313" key="3">
    <source>
        <dbReference type="Proteomes" id="UP000038009"/>
    </source>
</evidence>
<accession>A0A0N0P9J6</accession>
<feature type="compositionally biased region" description="Low complexity" evidence="1">
    <location>
        <begin position="201"/>
        <end position="210"/>
    </location>
</feature>
<feature type="compositionally biased region" description="Polar residues" evidence="1">
    <location>
        <begin position="129"/>
        <end position="157"/>
    </location>
</feature>
<comment type="caution">
    <text evidence="2">The sequence shown here is derived from an EMBL/GenBank/DDBJ whole genome shotgun (WGS) entry which is preliminary data.</text>
</comment>
<keyword evidence="3" id="KW-1185">Reference proteome</keyword>
<feature type="region of interest" description="Disordered" evidence="1">
    <location>
        <begin position="129"/>
        <end position="240"/>
    </location>
</feature>
<feature type="compositionally biased region" description="Polar residues" evidence="1">
    <location>
        <begin position="228"/>
        <end position="240"/>
    </location>
</feature>
<gene>
    <name evidence="2" type="ORF">ABL78_0030</name>
</gene>
<dbReference type="OMA" id="FSKMACK"/>
<dbReference type="OrthoDB" id="249667at2759"/>
<dbReference type="EMBL" id="LJSK01000001">
    <property type="protein sequence ID" value="KPI90797.1"/>
    <property type="molecule type" value="Genomic_DNA"/>
</dbReference>
<feature type="compositionally biased region" description="Pro residues" evidence="1">
    <location>
        <begin position="211"/>
        <end position="224"/>
    </location>
</feature>
<protein>
    <submittedName>
        <fullName evidence="2">Uncharacterized protein</fullName>
    </submittedName>
</protein>
<name>A0A0N0P9J6_LEPSE</name>
<dbReference type="VEuPathDB" id="TriTrypDB:Lsey_0001_0300"/>
<dbReference type="AlphaFoldDB" id="A0A0N0P9J6"/>
<reference evidence="2 3" key="1">
    <citation type="journal article" date="2015" name="PLoS Pathog.">
        <title>Leptomonas seymouri: Adaptations to the Dixenous Life Cycle Analyzed by Genome Sequencing, Transcriptome Profiling and Co-infection with Leishmania donovani.</title>
        <authorList>
            <person name="Kraeva N."/>
            <person name="Butenko A."/>
            <person name="Hlavacova J."/>
            <person name="Kostygov A."/>
            <person name="Myskova J."/>
            <person name="Grybchuk D."/>
            <person name="Lestinova T."/>
            <person name="Votypka J."/>
            <person name="Volf P."/>
            <person name="Opperdoes F."/>
            <person name="Flegontov P."/>
            <person name="Lukes J."/>
            <person name="Yurchenko V."/>
        </authorList>
    </citation>
    <scope>NUCLEOTIDE SEQUENCE [LARGE SCALE GENOMIC DNA]</scope>
    <source>
        <strain evidence="2 3">ATCC 30220</strain>
    </source>
</reference>
<proteinExistence type="predicted"/>
<feature type="region of interest" description="Disordered" evidence="1">
    <location>
        <begin position="22"/>
        <end position="66"/>
    </location>
</feature>
<evidence type="ECO:0000256" key="1">
    <source>
        <dbReference type="SAM" id="MobiDB-lite"/>
    </source>
</evidence>
<feature type="compositionally biased region" description="Low complexity" evidence="1">
    <location>
        <begin position="159"/>
        <end position="180"/>
    </location>
</feature>
<feature type="compositionally biased region" description="Polar residues" evidence="1">
    <location>
        <begin position="51"/>
        <end position="66"/>
    </location>
</feature>
<evidence type="ECO:0000313" key="2">
    <source>
        <dbReference type="EMBL" id="KPI90797.1"/>
    </source>
</evidence>